<comment type="caution">
    <text evidence="2">The sequence shown here is derived from an EMBL/GenBank/DDBJ whole genome shotgun (WGS) entry which is preliminary data.</text>
</comment>
<keyword evidence="3" id="KW-1185">Reference proteome</keyword>
<dbReference type="NCBIfam" id="TIGR04191">
    <property type="entry name" value="YphP_YqiW"/>
    <property type="match status" value="1"/>
</dbReference>
<comment type="similarity">
    <text evidence="1">Belongs to the bacilliredoxin family.</text>
</comment>
<dbReference type="EMBL" id="JAPRAT010000015">
    <property type="protein sequence ID" value="MCZ0703289.1"/>
    <property type="molecule type" value="Genomic_DNA"/>
</dbReference>
<dbReference type="AlphaFoldDB" id="A0A9J6RDL9"/>
<sequence>MGMDAYQAYMREVSQPMRTELTEKGFLELTTAEEVEAFMSEAKGTTIVLVNSVCGCAGGLARPAVIHALNEVKPDHLVTVFAGQDKEATEKMREYFVDIAPSSPSIAILENNTVKHFIPRESIEGADVETVVNHILTGFQV</sequence>
<organism evidence="2 3">
    <name type="scientific">Natronobacillus azotifigens</name>
    <dbReference type="NCBI Taxonomy" id="472978"/>
    <lineage>
        <taxon>Bacteria</taxon>
        <taxon>Bacillati</taxon>
        <taxon>Bacillota</taxon>
        <taxon>Bacilli</taxon>
        <taxon>Bacillales</taxon>
        <taxon>Bacillaceae</taxon>
        <taxon>Natronobacillus</taxon>
    </lineage>
</organism>
<name>A0A9J6RDL9_9BACI</name>
<evidence type="ECO:0000313" key="2">
    <source>
        <dbReference type="EMBL" id="MCZ0703289.1"/>
    </source>
</evidence>
<dbReference type="Gene3D" id="6.10.250.2150">
    <property type="match status" value="1"/>
</dbReference>
<dbReference type="PANTHER" id="PTHR40052:SF2">
    <property type="entry name" value="BACILLIREDOXIN BRXA"/>
    <property type="match status" value="1"/>
</dbReference>
<accession>A0A9J6RDL9</accession>
<evidence type="ECO:0000313" key="3">
    <source>
        <dbReference type="Proteomes" id="UP001084197"/>
    </source>
</evidence>
<dbReference type="InterPro" id="IPR009474">
    <property type="entry name" value="BrxB/BrxA"/>
</dbReference>
<protein>
    <submittedName>
        <fullName evidence="2">BrxA/BrxB family bacilliredoxin</fullName>
    </submittedName>
</protein>
<dbReference type="Gene3D" id="3.40.30.10">
    <property type="entry name" value="Glutaredoxin"/>
    <property type="match status" value="1"/>
</dbReference>
<evidence type="ECO:0000256" key="1">
    <source>
        <dbReference type="ARBA" id="ARBA00038305"/>
    </source>
</evidence>
<dbReference type="PANTHER" id="PTHR40052">
    <property type="entry name" value="UPF0403 PROTEIN YQIW-RELATED"/>
    <property type="match status" value="1"/>
</dbReference>
<dbReference type="Proteomes" id="UP001084197">
    <property type="component" value="Unassembled WGS sequence"/>
</dbReference>
<reference evidence="2" key="1">
    <citation type="submission" date="2022-11" db="EMBL/GenBank/DDBJ databases">
        <title>WGS of Natronobacillus azotifigens 24KS-1, an anaerobic diazotrophic haloalkaliphile from soda-rich habitats.</title>
        <authorList>
            <person name="Sorokin D.Y."/>
            <person name="Merkel A.Y."/>
        </authorList>
    </citation>
    <scope>NUCLEOTIDE SEQUENCE</scope>
    <source>
        <strain evidence="2">24KS-1</strain>
    </source>
</reference>
<gene>
    <name evidence="2" type="ORF">OWO01_08690</name>
</gene>
<dbReference type="Pfam" id="PF06491">
    <property type="entry name" value="Disulph_isomer"/>
    <property type="match status" value="1"/>
</dbReference>
<proteinExistence type="inferred from homology"/>